<evidence type="ECO:0000313" key="1">
    <source>
        <dbReference type="EMBL" id="MEB3040930.1"/>
    </source>
</evidence>
<proteinExistence type="predicted"/>
<keyword evidence="2" id="KW-1185">Reference proteome</keyword>
<reference evidence="1 2" key="1">
    <citation type="submission" date="2023-12" db="EMBL/GenBank/DDBJ databases">
        <title>Genomic sequences of Capnocytophaga and Parvimonas strains.</title>
        <authorList>
            <person name="Watt R.M."/>
            <person name="Wang M."/>
            <person name="Yang T."/>
            <person name="Tong W.M."/>
        </authorList>
    </citation>
    <scope>NUCLEOTIDE SEQUENCE [LARGE SCALE GENOMIC DNA]</scope>
    <source>
        <strain evidence="1 2">CCUG 13156</strain>
    </source>
</reference>
<evidence type="ECO:0000313" key="2">
    <source>
        <dbReference type="Proteomes" id="UP001324270"/>
    </source>
</evidence>
<comment type="caution">
    <text evidence="1">The sequence shown here is derived from an EMBL/GenBank/DDBJ whole genome shotgun (WGS) entry which is preliminary data.</text>
</comment>
<gene>
    <name evidence="1" type="ORF">VJJ49_09565</name>
</gene>
<protein>
    <submittedName>
        <fullName evidence="1">Uncharacterized protein</fullName>
    </submittedName>
</protein>
<name>A0ABU5YB06_9FLAO</name>
<dbReference type="Pfam" id="PF21852">
    <property type="entry name" value="DUF6911"/>
    <property type="match status" value="1"/>
</dbReference>
<dbReference type="EMBL" id="JAYKBV010000012">
    <property type="protein sequence ID" value="MEB3040930.1"/>
    <property type="molecule type" value="Genomic_DNA"/>
</dbReference>
<accession>A0ABU5YB06</accession>
<dbReference type="RefSeq" id="WP_323979730.1">
    <property type="nucleotide sequence ID" value="NZ_JAYKBV010000012.1"/>
</dbReference>
<dbReference type="Proteomes" id="UP001324270">
    <property type="component" value="Unassembled WGS sequence"/>
</dbReference>
<organism evidence="1 2">
    <name type="scientific">Capnocytophaga gingivalis</name>
    <dbReference type="NCBI Taxonomy" id="1017"/>
    <lineage>
        <taxon>Bacteria</taxon>
        <taxon>Pseudomonadati</taxon>
        <taxon>Bacteroidota</taxon>
        <taxon>Flavobacteriia</taxon>
        <taxon>Flavobacteriales</taxon>
        <taxon>Flavobacteriaceae</taxon>
        <taxon>Capnocytophaga</taxon>
    </lineage>
</organism>
<dbReference type="InterPro" id="IPR054205">
    <property type="entry name" value="DUF6911"/>
</dbReference>
<sequence length="123" mass="14605">MMLTIDNQLYMVNSVEELIHHLIPLSKKTEAVLRLSLEDSWDSDAISCQIDKGKYLLLYYTTDLDNPTEKYPRSYHRGLQTHKKVEIRGNFYDENTICYDYGLVLMLFKEFFQQKQIPLYILS</sequence>